<protein>
    <submittedName>
        <fullName evidence="1">Uncharacterized protein</fullName>
    </submittedName>
</protein>
<comment type="caution">
    <text evidence="1">The sequence shown here is derived from an EMBL/GenBank/DDBJ whole genome shotgun (WGS) entry which is preliminary data.</text>
</comment>
<dbReference type="EMBL" id="CM042027">
    <property type="protein sequence ID" value="KAI3802071.1"/>
    <property type="molecule type" value="Genomic_DNA"/>
</dbReference>
<accession>A0ACB9I2U4</accession>
<proteinExistence type="predicted"/>
<dbReference type="Proteomes" id="UP001056120">
    <property type="component" value="Linkage Group LG10"/>
</dbReference>
<reference evidence="1 2" key="2">
    <citation type="journal article" date="2022" name="Mol. Ecol. Resour.">
        <title>The genomes of chicory, endive, great burdock and yacon provide insights into Asteraceae paleo-polyploidization history and plant inulin production.</title>
        <authorList>
            <person name="Fan W."/>
            <person name="Wang S."/>
            <person name="Wang H."/>
            <person name="Wang A."/>
            <person name="Jiang F."/>
            <person name="Liu H."/>
            <person name="Zhao H."/>
            <person name="Xu D."/>
            <person name="Zhang Y."/>
        </authorList>
    </citation>
    <scope>NUCLEOTIDE SEQUENCE [LARGE SCALE GENOMIC DNA]</scope>
    <source>
        <strain evidence="2">cv. Yunnan</strain>
        <tissue evidence="1">Leaves</tissue>
    </source>
</reference>
<reference evidence="2" key="1">
    <citation type="journal article" date="2022" name="Mol. Ecol. Resour.">
        <title>The genomes of chicory, endive, great burdock and yacon provide insights into Asteraceae palaeo-polyploidization history and plant inulin production.</title>
        <authorList>
            <person name="Fan W."/>
            <person name="Wang S."/>
            <person name="Wang H."/>
            <person name="Wang A."/>
            <person name="Jiang F."/>
            <person name="Liu H."/>
            <person name="Zhao H."/>
            <person name="Xu D."/>
            <person name="Zhang Y."/>
        </authorList>
    </citation>
    <scope>NUCLEOTIDE SEQUENCE [LARGE SCALE GENOMIC DNA]</scope>
    <source>
        <strain evidence="2">cv. Yunnan</strain>
    </source>
</reference>
<organism evidence="1 2">
    <name type="scientific">Smallanthus sonchifolius</name>
    <dbReference type="NCBI Taxonomy" id="185202"/>
    <lineage>
        <taxon>Eukaryota</taxon>
        <taxon>Viridiplantae</taxon>
        <taxon>Streptophyta</taxon>
        <taxon>Embryophyta</taxon>
        <taxon>Tracheophyta</taxon>
        <taxon>Spermatophyta</taxon>
        <taxon>Magnoliopsida</taxon>
        <taxon>eudicotyledons</taxon>
        <taxon>Gunneridae</taxon>
        <taxon>Pentapetalae</taxon>
        <taxon>asterids</taxon>
        <taxon>campanulids</taxon>
        <taxon>Asterales</taxon>
        <taxon>Asteraceae</taxon>
        <taxon>Asteroideae</taxon>
        <taxon>Heliantheae alliance</taxon>
        <taxon>Millerieae</taxon>
        <taxon>Smallanthus</taxon>
    </lineage>
</organism>
<keyword evidence="2" id="KW-1185">Reference proteome</keyword>
<evidence type="ECO:0000313" key="2">
    <source>
        <dbReference type="Proteomes" id="UP001056120"/>
    </source>
</evidence>
<sequence length="89" mass="10029">MLETKGGNKVVANFWKHALEKLTLLYSHGNAADSGQMKELFMELRAHLRVNIMSLLSEVQHPLEHSWTFCLDNLSANSKQAAQALVCYV</sequence>
<evidence type="ECO:0000313" key="1">
    <source>
        <dbReference type="EMBL" id="KAI3802071.1"/>
    </source>
</evidence>
<gene>
    <name evidence="1" type="ORF">L1987_30196</name>
</gene>
<name>A0ACB9I2U4_9ASTR</name>